<dbReference type="Gene3D" id="1.20.5.510">
    <property type="entry name" value="Single helix bin"/>
    <property type="match status" value="1"/>
</dbReference>
<dbReference type="Proteomes" id="UP000243975">
    <property type="component" value="Unassembled WGS sequence"/>
</dbReference>
<name>A0A118K0A4_CYNCS</name>
<proteinExistence type="predicted"/>
<keyword evidence="1" id="KW-0602">Photosynthesis</keyword>
<dbReference type="STRING" id="59895.A0A118K0A4"/>
<reference evidence="7 8" key="1">
    <citation type="journal article" date="2016" name="Sci. Rep.">
        <title>The genome sequence of the outbreeding globe artichoke constructed de novo incorporating a phase-aware low-pass sequencing strategy of F1 progeny.</title>
        <authorList>
            <person name="Scaglione D."/>
            <person name="Reyes-Chin-Wo S."/>
            <person name="Acquadro A."/>
            <person name="Froenicke L."/>
            <person name="Portis E."/>
            <person name="Beitel C."/>
            <person name="Tirone M."/>
            <person name="Mauro R."/>
            <person name="Lo Monaco A."/>
            <person name="Mauromicale G."/>
            <person name="Faccioli P."/>
            <person name="Cattivelli L."/>
            <person name="Rieseberg L."/>
            <person name="Michelmore R."/>
            <person name="Lanteri S."/>
        </authorList>
    </citation>
    <scope>NUCLEOTIDE SEQUENCE [LARGE SCALE GENOMIC DNA]</scope>
    <source>
        <strain evidence="7">2C</strain>
    </source>
</reference>
<organism evidence="7 8">
    <name type="scientific">Cynara cardunculus var. scolymus</name>
    <name type="common">Globe artichoke</name>
    <name type="synonym">Cynara scolymus</name>
    <dbReference type="NCBI Taxonomy" id="59895"/>
    <lineage>
        <taxon>Eukaryota</taxon>
        <taxon>Viridiplantae</taxon>
        <taxon>Streptophyta</taxon>
        <taxon>Embryophyta</taxon>
        <taxon>Tracheophyta</taxon>
        <taxon>Spermatophyta</taxon>
        <taxon>Magnoliopsida</taxon>
        <taxon>eudicotyledons</taxon>
        <taxon>Gunneridae</taxon>
        <taxon>Pentapetalae</taxon>
        <taxon>asterids</taxon>
        <taxon>campanulids</taxon>
        <taxon>Asterales</taxon>
        <taxon>Asteraceae</taxon>
        <taxon>Carduoideae</taxon>
        <taxon>Cardueae</taxon>
        <taxon>Carduinae</taxon>
        <taxon>Cynara</taxon>
    </lineage>
</organism>
<dbReference type="EMBL" id="LEKV01003126">
    <property type="protein sequence ID" value="KVI01173.1"/>
    <property type="molecule type" value="Genomic_DNA"/>
</dbReference>
<dbReference type="PANTHER" id="PTHR34455">
    <property type="entry name" value="OS07G0673550 PROTEIN"/>
    <property type="match status" value="1"/>
</dbReference>
<gene>
    <name evidence="7" type="ORF">Ccrd_020576</name>
</gene>
<evidence type="ECO:0000256" key="5">
    <source>
        <dbReference type="ARBA" id="ARBA00023276"/>
    </source>
</evidence>
<evidence type="ECO:0000256" key="3">
    <source>
        <dbReference type="ARBA" id="ARBA00022989"/>
    </source>
</evidence>
<evidence type="ECO:0000313" key="8">
    <source>
        <dbReference type="Proteomes" id="UP000243975"/>
    </source>
</evidence>
<evidence type="ECO:0000256" key="6">
    <source>
        <dbReference type="SAM" id="Phobius"/>
    </source>
</evidence>
<keyword evidence="5" id="KW-0604">Photosystem II</keyword>
<sequence>MIPIIATHQSDPPPPPIGAGASAHFIKCKKYKVPIECGITTTFSPLVETMSSILLFMRLRSSPKVPPQSLFLNNPSIQGWPSHISSPPVTMPDLQELEKQQQQSYPMATSACAVSMPLTHKTALPNSTFFNPLTLSSSSNRVKTKRMVLVQSSFKEKAVTALTAAALTASMVVPDVAQAASGVTPSLNNFLLSIGAGGAVLVAILGAIIGVSNFDPVKRG</sequence>
<keyword evidence="8" id="KW-1185">Reference proteome</keyword>
<keyword evidence="3 6" id="KW-1133">Transmembrane helix</keyword>
<evidence type="ECO:0000256" key="4">
    <source>
        <dbReference type="ARBA" id="ARBA00023136"/>
    </source>
</evidence>
<protein>
    <submittedName>
        <fullName evidence="7">Photosystem II PsbX</fullName>
    </submittedName>
</protein>
<keyword evidence="2 6" id="KW-0812">Transmembrane</keyword>
<feature type="transmembrane region" description="Helical" evidence="6">
    <location>
        <begin position="190"/>
        <end position="211"/>
    </location>
</feature>
<accession>A0A118K0A4</accession>
<dbReference type="InterPro" id="IPR009518">
    <property type="entry name" value="PSII_PsbX"/>
</dbReference>
<dbReference type="AlphaFoldDB" id="A0A118K0A4"/>
<evidence type="ECO:0000256" key="1">
    <source>
        <dbReference type="ARBA" id="ARBA00022531"/>
    </source>
</evidence>
<keyword evidence="4 6" id="KW-0472">Membrane</keyword>
<dbReference type="Pfam" id="PF06596">
    <property type="entry name" value="PsbX"/>
    <property type="match status" value="1"/>
</dbReference>
<evidence type="ECO:0000256" key="2">
    <source>
        <dbReference type="ARBA" id="ARBA00022692"/>
    </source>
</evidence>
<dbReference type="Gramene" id="KVI01173">
    <property type="protein sequence ID" value="KVI01173"/>
    <property type="gene ID" value="Ccrd_020576"/>
</dbReference>
<dbReference type="GO" id="GO:0009523">
    <property type="term" value="C:photosystem II"/>
    <property type="evidence" value="ECO:0007669"/>
    <property type="project" value="UniProtKB-KW"/>
</dbReference>
<dbReference type="GO" id="GO:0015979">
    <property type="term" value="P:photosynthesis"/>
    <property type="evidence" value="ECO:0007669"/>
    <property type="project" value="UniProtKB-KW"/>
</dbReference>
<evidence type="ECO:0000313" key="7">
    <source>
        <dbReference type="EMBL" id="KVI01173.1"/>
    </source>
</evidence>
<comment type="caution">
    <text evidence="7">The sequence shown here is derived from an EMBL/GenBank/DDBJ whole genome shotgun (WGS) entry which is preliminary data.</text>
</comment>
<dbReference type="PANTHER" id="PTHR34455:SF1">
    <property type="entry name" value="OS07G0673550 PROTEIN"/>
    <property type="match status" value="1"/>
</dbReference>